<feature type="domain" description="EDRF1 N-terminal" evidence="3">
    <location>
        <begin position="11"/>
        <end position="221"/>
    </location>
</feature>
<feature type="compositionally biased region" description="Acidic residues" evidence="1">
    <location>
        <begin position="468"/>
        <end position="484"/>
    </location>
</feature>
<sequence>MDECGGSEQHMKSRAVVKYSAAPPPSSYALLQEKTDLKLPPANWLRENTQLGTAGTTVLGSSRKSKPFSSFGMAYDFIDCIGDDVDVVSDSENIKKLLKIPYSKSHVSMAVHRVGGTLLLDELDIQELFMRSSQTGDWTWLKEFYQRLSDQKWQRKKKSKEHWNEKAILSKFLYYSINSDGTAVPVPSDTEQAAEEGCGTAAEGPSWPATYNSPTTESNESFSFSLLRSQGLRNDFVRNILWTFEDIHMLVGSNMPIFGGGRYPAVSLRLRDNNKPINVLTGIDYWLDNLMCNVPELVMCFHVNGIVQKYEMIKTEDIPDLENSTFSTRVVKDIAQNILSFLKSNCTKEGHTYWLFKASGSDIVKLYDLTTLCEEAAEEKCQNPFTLPVAVLLYKVASNMMLKKSQNRKNYGTIRTLLLNCIKLLDEERHPQIIASAHYMLAELFQLDDVSEDEGNGESLRGGGSEDSYSDEEEEEEEEEEEDERCSYSTSFEPQDDSKAVAIIKSVGELSVPEKYKSTHQIRPNCAFPVSQDKEEKCRLVLSYVLKGLKAVDSSIKKESDLPAVDPSTPIPLKYEERSQNRTRDVEKEIALLLDRGQSPHPFTSSETVLTRSGMLPGTWQHRMKLQLFLKASKAYYILSDAATNLLKYGRALRYIKLALQCHDGYCSISGGLHPQVLLFHCQCLSLCGDVQLMLAQNASNRAAYLEEYNYQTKDDQEILHCLHRESSCQGLNATLHALCYQLIVLKRLGNIRNEMGVFYMNQAAAMQAEKQGGGRSVCVAEQELWKKSFSCFEKGMQDFNAISDSVNTALLLCNIGRLMRICAQAHCVTTSEHSRSEFSPEEALYYNKAIDYYQRALKSLGVRESHSAVWDSVNWELSTTYFTLATLLQDYAPLSRKAQEQIEREVTETMMKSLRFCDLQTESARQPLYQYRAATIHHRLASMYHSCYRNQVGDESVRKQHKALAEQHYSKAVRLFISLSDAPCELLRTLLERVAFAEFTMAGQNSSAVKLKTLTGALEVMCETRHAFKLIHKELLEQQKKSIKVIILVSFYSSSSSSSPLFLLWTKVSYLIIFAKDFVYYYY</sequence>
<feature type="region of interest" description="Disordered" evidence="1">
    <location>
        <begin position="452"/>
        <end position="494"/>
    </location>
</feature>
<evidence type="ECO:0000313" key="4">
    <source>
        <dbReference type="Ensembl" id="ENSCCRP00020091589.1"/>
    </source>
</evidence>
<gene>
    <name evidence="4" type="primary">LOC109053092</name>
</gene>
<organism evidence="4 5">
    <name type="scientific">Cyprinus carpio</name>
    <name type="common">Common carp</name>
    <dbReference type="NCBI Taxonomy" id="7962"/>
    <lineage>
        <taxon>Eukaryota</taxon>
        <taxon>Metazoa</taxon>
        <taxon>Chordata</taxon>
        <taxon>Craniata</taxon>
        <taxon>Vertebrata</taxon>
        <taxon>Euteleostomi</taxon>
        <taxon>Actinopterygii</taxon>
        <taxon>Neopterygii</taxon>
        <taxon>Teleostei</taxon>
        <taxon>Ostariophysi</taxon>
        <taxon>Cypriniformes</taxon>
        <taxon>Cyprinidae</taxon>
        <taxon>Cyprininae</taxon>
        <taxon>Cyprinus</taxon>
    </lineage>
</organism>
<evidence type="ECO:0000256" key="1">
    <source>
        <dbReference type="SAM" id="MobiDB-lite"/>
    </source>
</evidence>
<evidence type="ECO:0000259" key="2">
    <source>
        <dbReference type="Pfam" id="PF23723"/>
    </source>
</evidence>
<reference evidence="4" key="1">
    <citation type="submission" date="2025-08" db="UniProtKB">
        <authorList>
            <consortium name="Ensembl"/>
        </authorList>
    </citation>
    <scope>IDENTIFICATION</scope>
</reference>
<name>A0A8C2JCL4_CYPCA</name>
<accession>A0A8C2JCL4</accession>
<dbReference type="Pfam" id="PF23788">
    <property type="entry name" value="EDRF1_N"/>
    <property type="match status" value="2"/>
</dbReference>
<dbReference type="InterPro" id="IPR056583">
    <property type="entry name" value="EDRF1_TPR"/>
</dbReference>
<feature type="domain" description="EDRF1 TPR repeats region" evidence="2">
    <location>
        <begin position="745"/>
        <end position="1044"/>
    </location>
</feature>
<dbReference type="GO" id="GO:0045893">
    <property type="term" value="P:positive regulation of DNA-templated transcription"/>
    <property type="evidence" value="ECO:0007669"/>
    <property type="project" value="TreeGrafter"/>
</dbReference>
<proteinExistence type="predicted"/>
<dbReference type="AlphaFoldDB" id="A0A8C2JCL4"/>
<dbReference type="Pfam" id="PF23723">
    <property type="entry name" value="TPR_EDRF1"/>
    <property type="match status" value="1"/>
</dbReference>
<dbReference type="PANTHER" id="PTHR15000">
    <property type="entry name" value="ERYTHROID DIFFERENTIATION-RELATED FACTOR 1"/>
    <property type="match status" value="1"/>
</dbReference>
<evidence type="ECO:0000313" key="5">
    <source>
        <dbReference type="Proteomes" id="UP000694701"/>
    </source>
</evidence>
<feature type="domain" description="EDRF1 N-terminal" evidence="3">
    <location>
        <begin position="229"/>
        <end position="497"/>
    </location>
</feature>
<dbReference type="InterPro" id="IPR056582">
    <property type="entry name" value="EDRF1_N"/>
</dbReference>
<dbReference type="PANTHER" id="PTHR15000:SF1">
    <property type="entry name" value="ERYTHROID DIFFERENTIATION-RELATED FACTOR 1"/>
    <property type="match status" value="1"/>
</dbReference>
<evidence type="ECO:0000259" key="3">
    <source>
        <dbReference type="Pfam" id="PF23788"/>
    </source>
</evidence>
<protein>
    <submittedName>
        <fullName evidence="4">Erythroid differentiation regulatory factor 1</fullName>
    </submittedName>
</protein>
<dbReference type="Proteomes" id="UP000694701">
    <property type="component" value="Unplaced"/>
</dbReference>
<dbReference type="Ensembl" id="ENSCCRT00020100089.1">
    <property type="protein sequence ID" value="ENSCCRP00020091589.1"/>
    <property type="gene ID" value="ENSCCRG00020040982.1"/>
</dbReference>